<keyword evidence="3 8" id="KW-0805">Transcription regulation</keyword>
<dbReference type="SUPFAM" id="SSF54534">
    <property type="entry name" value="FKBP-like"/>
    <property type="match status" value="1"/>
</dbReference>
<dbReference type="FunFam" id="1.10.287.180:FF:000001">
    <property type="entry name" value="Transcription elongation factor GreA"/>
    <property type="match status" value="1"/>
</dbReference>
<evidence type="ECO:0000256" key="4">
    <source>
        <dbReference type="ARBA" id="ARBA00023125"/>
    </source>
</evidence>
<dbReference type="Pfam" id="PF03449">
    <property type="entry name" value="GreA_GreB_N"/>
    <property type="match status" value="1"/>
</dbReference>
<proteinExistence type="inferred from homology"/>
<keyword evidence="12" id="KW-0251">Elongation factor</keyword>
<dbReference type="PANTHER" id="PTHR30437:SF4">
    <property type="entry name" value="TRANSCRIPTION ELONGATION FACTOR GREA"/>
    <property type="match status" value="1"/>
</dbReference>
<dbReference type="InterPro" id="IPR001437">
    <property type="entry name" value="Tscrpt_elong_fac_GreA/B_C"/>
</dbReference>
<dbReference type="InterPro" id="IPR022691">
    <property type="entry name" value="Tscrpt_elong_fac_GreA/B_N"/>
</dbReference>
<comment type="similarity">
    <text evidence="1 8 9">Belongs to the GreA/GreB family.</text>
</comment>
<evidence type="ECO:0000256" key="2">
    <source>
        <dbReference type="ARBA" id="ARBA00013729"/>
    </source>
</evidence>
<dbReference type="InterPro" id="IPR023459">
    <property type="entry name" value="Tscrpt_elong_fac_GreA/B_fam"/>
</dbReference>
<dbReference type="GO" id="GO:0003677">
    <property type="term" value="F:DNA binding"/>
    <property type="evidence" value="ECO:0007669"/>
    <property type="project" value="UniProtKB-UniRule"/>
</dbReference>
<dbReference type="InterPro" id="IPR006359">
    <property type="entry name" value="Tscrpt_elong_fac_GreA"/>
</dbReference>
<evidence type="ECO:0000256" key="8">
    <source>
        <dbReference type="HAMAP-Rule" id="MF_00105"/>
    </source>
</evidence>
<reference evidence="12 13" key="1">
    <citation type="submission" date="2018-09" db="EMBL/GenBank/DDBJ databases">
        <title>The complete genome sequence of Neokomagataea tanensis NBRC 106556(T).</title>
        <authorList>
            <person name="Chua K.-O."/>
            <person name="See-Too W.-S."/>
            <person name="Hong K.-W."/>
            <person name="Yin W.-F."/>
            <person name="Chan K.-G."/>
        </authorList>
    </citation>
    <scope>NUCLEOTIDE SEQUENCE [LARGE SCALE GENOMIC DNA]</scope>
    <source>
        <strain evidence="13">AH13 \ NBRC 106556</strain>
    </source>
</reference>
<dbReference type="AlphaFoldDB" id="A0A4Y6V256"/>
<dbReference type="InterPro" id="IPR018151">
    <property type="entry name" value="TF_GreA/GreB_CS"/>
</dbReference>
<dbReference type="Proteomes" id="UP000317214">
    <property type="component" value="Chromosome"/>
</dbReference>
<dbReference type="PANTHER" id="PTHR30437">
    <property type="entry name" value="TRANSCRIPTION ELONGATION FACTOR GREA"/>
    <property type="match status" value="1"/>
</dbReference>
<dbReference type="PIRSF" id="PIRSF006092">
    <property type="entry name" value="GreA_GreB"/>
    <property type="match status" value="1"/>
</dbReference>
<name>A0A4Y6V256_9PROT</name>
<dbReference type="OrthoDB" id="9808774at2"/>
<keyword evidence="13" id="KW-1185">Reference proteome</keyword>
<dbReference type="NCBIfam" id="NF001264">
    <property type="entry name" value="PRK00226.1-5"/>
    <property type="match status" value="1"/>
</dbReference>
<dbReference type="GO" id="GO:0070063">
    <property type="term" value="F:RNA polymerase binding"/>
    <property type="evidence" value="ECO:0007669"/>
    <property type="project" value="InterPro"/>
</dbReference>
<dbReference type="FunFam" id="3.10.50.30:FF:000001">
    <property type="entry name" value="Transcription elongation factor GreA"/>
    <property type="match status" value="1"/>
</dbReference>
<dbReference type="RefSeq" id="WP_141491947.1">
    <property type="nucleotide sequence ID" value="NZ_CP032485.1"/>
</dbReference>
<dbReference type="GO" id="GO:0006354">
    <property type="term" value="P:DNA-templated transcription elongation"/>
    <property type="evidence" value="ECO:0007669"/>
    <property type="project" value="TreeGrafter"/>
</dbReference>
<evidence type="ECO:0000259" key="10">
    <source>
        <dbReference type="Pfam" id="PF01272"/>
    </source>
</evidence>
<protein>
    <recommendedName>
        <fullName evidence="2 8">Transcription elongation factor GreA</fullName>
    </recommendedName>
    <alternativeName>
        <fullName evidence="7 8">Transcript cleavage factor GreA</fullName>
    </alternativeName>
</protein>
<dbReference type="InterPro" id="IPR028624">
    <property type="entry name" value="Tscrpt_elong_fac_GreA/B"/>
</dbReference>
<sequence length="157" mass="17311">MQKTPMTATGLQRLEDELRRLKSEDRPAVIRAIAEARAHGDLSENAEYHAARDRQSFIEGRVLELESIVSSAEVIDPSTITGTRIKFGAHVELVDEETDKEINYQIVGLHEADIKQQLISISSPLAKALIGKDVGDTVSVPAPGGDRTYEILKVTYK</sequence>
<evidence type="ECO:0000313" key="13">
    <source>
        <dbReference type="Proteomes" id="UP000317214"/>
    </source>
</evidence>
<dbReference type="Pfam" id="PF01272">
    <property type="entry name" value="GreA_GreB"/>
    <property type="match status" value="1"/>
</dbReference>
<dbReference type="GO" id="GO:0032784">
    <property type="term" value="P:regulation of DNA-templated transcription elongation"/>
    <property type="evidence" value="ECO:0007669"/>
    <property type="project" value="UniProtKB-UniRule"/>
</dbReference>
<dbReference type="InterPro" id="IPR036953">
    <property type="entry name" value="GreA/GreB_C_sf"/>
</dbReference>
<dbReference type="PROSITE" id="PS00830">
    <property type="entry name" value="GREAB_2"/>
    <property type="match status" value="1"/>
</dbReference>
<dbReference type="KEGG" id="ntn:D5366_01230"/>
<evidence type="ECO:0000256" key="7">
    <source>
        <dbReference type="ARBA" id="ARBA00030776"/>
    </source>
</evidence>
<dbReference type="PROSITE" id="PS00829">
    <property type="entry name" value="GREAB_1"/>
    <property type="match status" value="1"/>
</dbReference>
<keyword evidence="5 8" id="KW-0804">Transcription</keyword>
<evidence type="ECO:0000256" key="3">
    <source>
        <dbReference type="ARBA" id="ARBA00023015"/>
    </source>
</evidence>
<gene>
    <name evidence="8 12" type="primary">greA</name>
    <name evidence="12" type="ORF">D5366_01230</name>
</gene>
<dbReference type="Gene3D" id="3.10.50.30">
    <property type="entry name" value="Transcription elongation factor, GreA/GreB, C-terminal domain"/>
    <property type="match status" value="1"/>
</dbReference>
<dbReference type="EMBL" id="CP032485">
    <property type="protein sequence ID" value="QDH24109.1"/>
    <property type="molecule type" value="Genomic_DNA"/>
</dbReference>
<dbReference type="HAMAP" id="MF_00105">
    <property type="entry name" value="GreA_GreB"/>
    <property type="match status" value="1"/>
</dbReference>
<dbReference type="InterPro" id="IPR036805">
    <property type="entry name" value="Tscrpt_elong_fac_GreA/B_N_sf"/>
</dbReference>
<feature type="domain" description="Transcription elongation factor GreA/GreB C-terminal" evidence="10">
    <location>
        <begin position="83"/>
        <end position="156"/>
    </location>
</feature>
<dbReference type="GO" id="GO:0003746">
    <property type="term" value="F:translation elongation factor activity"/>
    <property type="evidence" value="ECO:0007669"/>
    <property type="project" value="UniProtKB-KW"/>
</dbReference>
<feature type="domain" description="Transcription elongation factor GreA/GreB N-terminal" evidence="11">
    <location>
        <begin position="5"/>
        <end position="74"/>
    </location>
</feature>
<evidence type="ECO:0000256" key="9">
    <source>
        <dbReference type="RuleBase" id="RU000556"/>
    </source>
</evidence>
<dbReference type="NCBIfam" id="TIGR01462">
    <property type="entry name" value="greA"/>
    <property type="match status" value="1"/>
</dbReference>
<comment type="function">
    <text evidence="6 8 9">Necessary for efficient RNA polymerase transcription elongation past template-encoded arresting sites. The arresting sites in DNA have the property of trapping a certain fraction of elongating RNA polymerases that pass through, resulting in locked ternary complexes. Cleavage of the nascent transcript by cleavage factors such as GreA or GreB allows the resumption of elongation from the new 3'terminus. GreA releases sequences of 2 to 3 nucleotides.</text>
</comment>
<accession>A0A4Y6V256</accession>
<dbReference type="NCBIfam" id="NF001263">
    <property type="entry name" value="PRK00226.1-4"/>
    <property type="match status" value="1"/>
</dbReference>
<dbReference type="SUPFAM" id="SSF46557">
    <property type="entry name" value="GreA transcript cleavage protein, N-terminal domain"/>
    <property type="match status" value="1"/>
</dbReference>
<evidence type="ECO:0000256" key="1">
    <source>
        <dbReference type="ARBA" id="ARBA00008213"/>
    </source>
</evidence>
<organism evidence="12 13">
    <name type="scientific">Neokomagataea tanensis</name>
    <dbReference type="NCBI Taxonomy" id="661191"/>
    <lineage>
        <taxon>Bacteria</taxon>
        <taxon>Pseudomonadati</taxon>
        <taxon>Pseudomonadota</taxon>
        <taxon>Alphaproteobacteria</taxon>
        <taxon>Acetobacterales</taxon>
        <taxon>Acetobacteraceae</taxon>
        <taxon>Neokomagataea</taxon>
    </lineage>
</organism>
<evidence type="ECO:0000313" key="12">
    <source>
        <dbReference type="EMBL" id="QDH24109.1"/>
    </source>
</evidence>
<evidence type="ECO:0000256" key="5">
    <source>
        <dbReference type="ARBA" id="ARBA00023163"/>
    </source>
</evidence>
<dbReference type="NCBIfam" id="NF001261">
    <property type="entry name" value="PRK00226.1-2"/>
    <property type="match status" value="1"/>
</dbReference>
<evidence type="ECO:0000256" key="6">
    <source>
        <dbReference type="ARBA" id="ARBA00024916"/>
    </source>
</evidence>
<evidence type="ECO:0000259" key="11">
    <source>
        <dbReference type="Pfam" id="PF03449"/>
    </source>
</evidence>
<dbReference type="Gene3D" id="1.10.287.180">
    <property type="entry name" value="Transcription elongation factor, GreA/GreB, N-terminal domain"/>
    <property type="match status" value="1"/>
</dbReference>
<keyword evidence="12" id="KW-0648">Protein biosynthesis</keyword>
<keyword evidence="4 8" id="KW-0238">DNA-binding</keyword>